<evidence type="ECO:0000313" key="3">
    <source>
        <dbReference type="EMBL" id="MEU0707553.1"/>
    </source>
</evidence>
<evidence type="ECO:0000259" key="2">
    <source>
        <dbReference type="PROSITE" id="PS51186"/>
    </source>
</evidence>
<dbReference type="GO" id="GO:0016746">
    <property type="term" value="F:acyltransferase activity"/>
    <property type="evidence" value="ECO:0007669"/>
    <property type="project" value="UniProtKB-KW"/>
</dbReference>
<name>A0ABV2W2Y8_9ACTN</name>
<dbReference type="EMBL" id="JBEXZR010000006">
    <property type="protein sequence ID" value="MEU0707553.1"/>
    <property type="molecule type" value="Genomic_DNA"/>
</dbReference>
<protein>
    <submittedName>
        <fullName evidence="3">GNAT family N-acetyltransferase</fullName>
        <ecNumber evidence="3">2.3.1.-</ecNumber>
    </submittedName>
</protein>
<keyword evidence="3" id="KW-0012">Acyltransferase</keyword>
<evidence type="ECO:0000256" key="1">
    <source>
        <dbReference type="SAM" id="MobiDB-lite"/>
    </source>
</evidence>
<dbReference type="InterPro" id="IPR016181">
    <property type="entry name" value="Acyl_CoA_acyltransferase"/>
</dbReference>
<evidence type="ECO:0000313" key="4">
    <source>
        <dbReference type="Proteomes" id="UP001550378"/>
    </source>
</evidence>
<accession>A0ABV2W2Y8</accession>
<dbReference type="SUPFAM" id="SSF55729">
    <property type="entry name" value="Acyl-CoA N-acyltransferases (Nat)"/>
    <property type="match status" value="1"/>
</dbReference>
<sequence length="312" mass="33155">MNDIRRSNTGGDEPTTGPHTQLNSPDSRIGLVGSLEPGLCEELADLAQRCIAGYSDDRPVSASLVRSRLANALTGAPPVLAVARHGREVTGWCAVRRPEPGEARARLWGPVVAPSARRVGLGRRLLRRVVDAVEWPLVTTDVPVDRAGAGDFFSGSGWEVLDTITVLHGSPAASVGVLDAITAADVTDLEAYVATAARRFAGVEASFAESTLPRWRDDARFRPETLLLDPPTGSLLLALAQRNDTASELLLAEVWAAEADVRRRLIAQAHAVAAGRKVAIVRAVTRQGPADFVACGMRVTGRCHTFALPGGR</sequence>
<dbReference type="InterPro" id="IPR000182">
    <property type="entry name" value="GNAT_dom"/>
</dbReference>
<dbReference type="CDD" id="cd04301">
    <property type="entry name" value="NAT_SF"/>
    <property type="match status" value="1"/>
</dbReference>
<dbReference type="EC" id="2.3.1.-" evidence="3"/>
<dbReference type="PROSITE" id="PS51186">
    <property type="entry name" value="GNAT"/>
    <property type="match status" value="1"/>
</dbReference>
<organism evidence="3 4">
    <name type="scientific">Streptomyces lavendulocolor</name>
    <dbReference type="NCBI Taxonomy" id="67316"/>
    <lineage>
        <taxon>Bacteria</taxon>
        <taxon>Bacillati</taxon>
        <taxon>Actinomycetota</taxon>
        <taxon>Actinomycetes</taxon>
        <taxon>Kitasatosporales</taxon>
        <taxon>Streptomycetaceae</taxon>
        <taxon>Streptomyces</taxon>
    </lineage>
</organism>
<feature type="compositionally biased region" description="Polar residues" evidence="1">
    <location>
        <begin position="17"/>
        <end position="26"/>
    </location>
</feature>
<reference evidence="3 4" key="1">
    <citation type="submission" date="2024-06" db="EMBL/GenBank/DDBJ databases">
        <title>The Natural Products Discovery Center: Release of the First 8490 Sequenced Strains for Exploring Actinobacteria Biosynthetic Diversity.</title>
        <authorList>
            <person name="Kalkreuter E."/>
            <person name="Kautsar S.A."/>
            <person name="Yang D."/>
            <person name="Bader C.D."/>
            <person name="Teijaro C.N."/>
            <person name="Fluegel L."/>
            <person name="Davis C.M."/>
            <person name="Simpson J.R."/>
            <person name="Lauterbach L."/>
            <person name="Steele A.D."/>
            <person name="Gui C."/>
            <person name="Meng S."/>
            <person name="Li G."/>
            <person name="Viehrig K."/>
            <person name="Ye F."/>
            <person name="Su P."/>
            <person name="Kiefer A.F."/>
            <person name="Nichols A."/>
            <person name="Cepeda A.J."/>
            <person name="Yan W."/>
            <person name="Fan B."/>
            <person name="Jiang Y."/>
            <person name="Adhikari A."/>
            <person name="Zheng C.-J."/>
            <person name="Schuster L."/>
            <person name="Cowan T.M."/>
            <person name="Smanski M.J."/>
            <person name="Chevrette M.G."/>
            <person name="De Carvalho L.P.S."/>
            <person name="Shen B."/>
        </authorList>
    </citation>
    <scope>NUCLEOTIDE SEQUENCE [LARGE SCALE GENOMIC DNA]</scope>
    <source>
        <strain evidence="3 4">NPDC006337</strain>
    </source>
</reference>
<proteinExistence type="predicted"/>
<dbReference type="RefSeq" id="WP_356581633.1">
    <property type="nucleotide sequence ID" value="NZ_JBEXZO010000041.1"/>
</dbReference>
<dbReference type="Proteomes" id="UP001550378">
    <property type="component" value="Unassembled WGS sequence"/>
</dbReference>
<feature type="region of interest" description="Disordered" evidence="1">
    <location>
        <begin position="1"/>
        <end position="27"/>
    </location>
</feature>
<dbReference type="Gene3D" id="3.40.630.30">
    <property type="match status" value="1"/>
</dbReference>
<comment type="caution">
    <text evidence="3">The sequence shown here is derived from an EMBL/GenBank/DDBJ whole genome shotgun (WGS) entry which is preliminary data.</text>
</comment>
<dbReference type="Pfam" id="PF00583">
    <property type="entry name" value="Acetyltransf_1"/>
    <property type="match status" value="1"/>
</dbReference>
<keyword evidence="4" id="KW-1185">Reference proteome</keyword>
<keyword evidence="3" id="KW-0808">Transferase</keyword>
<feature type="domain" description="N-acetyltransferase" evidence="2">
    <location>
        <begin position="30"/>
        <end position="184"/>
    </location>
</feature>
<gene>
    <name evidence="3" type="ORF">ABZ508_09260</name>
</gene>